<evidence type="ECO:0000256" key="5">
    <source>
        <dbReference type="ARBA" id="ARBA00022723"/>
    </source>
</evidence>
<keyword evidence="7 12" id="KW-0418">Kinase</keyword>
<comment type="similarity">
    <text evidence="12">Belongs to the carbohydrate kinase PfkB family. Ribokinase subfamily.</text>
</comment>
<evidence type="ECO:0000313" key="15">
    <source>
        <dbReference type="Proteomes" id="UP000823823"/>
    </source>
</evidence>
<reference evidence="14" key="1">
    <citation type="journal article" date="2021" name="PeerJ">
        <title>Extensive microbial diversity within the chicken gut microbiome revealed by metagenomics and culture.</title>
        <authorList>
            <person name="Gilroy R."/>
            <person name="Ravi A."/>
            <person name="Getino M."/>
            <person name="Pursley I."/>
            <person name="Horton D.L."/>
            <person name="Alikhan N.F."/>
            <person name="Baker D."/>
            <person name="Gharbi K."/>
            <person name="Hall N."/>
            <person name="Watson M."/>
            <person name="Adriaenssens E.M."/>
            <person name="Foster-Nyarko E."/>
            <person name="Jarju S."/>
            <person name="Secka A."/>
            <person name="Antonio M."/>
            <person name="Oren A."/>
            <person name="Chaudhuri R.R."/>
            <person name="La Ragione R."/>
            <person name="Hildebrand F."/>
            <person name="Pallen M.J."/>
        </authorList>
    </citation>
    <scope>NUCLEOTIDE SEQUENCE</scope>
    <source>
        <strain evidence="14">ChiHjej13B12-24818</strain>
    </source>
</reference>
<evidence type="ECO:0000256" key="6">
    <source>
        <dbReference type="ARBA" id="ARBA00022741"/>
    </source>
</evidence>
<keyword evidence="10 12" id="KW-0630">Potassium</keyword>
<dbReference type="GO" id="GO:0019303">
    <property type="term" value="P:D-ribose catabolic process"/>
    <property type="evidence" value="ECO:0007669"/>
    <property type="project" value="UniProtKB-UniRule"/>
</dbReference>
<evidence type="ECO:0000256" key="10">
    <source>
        <dbReference type="ARBA" id="ARBA00022958"/>
    </source>
</evidence>
<dbReference type="AlphaFoldDB" id="A0A9D2LE94"/>
<dbReference type="EMBL" id="DWZH01000087">
    <property type="protein sequence ID" value="HJB11037.1"/>
    <property type="molecule type" value="Genomic_DNA"/>
</dbReference>
<feature type="binding site" evidence="12">
    <location>
        <position position="259"/>
    </location>
    <ligand>
        <name>K(+)</name>
        <dbReference type="ChEBI" id="CHEBI:29103"/>
    </ligand>
</feature>
<feature type="binding site" evidence="12">
    <location>
        <begin position="225"/>
        <end position="226"/>
    </location>
    <ligand>
        <name>ATP</name>
        <dbReference type="ChEBI" id="CHEBI:30616"/>
    </ligand>
</feature>
<keyword evidence="4 12" id="KW-0808">Transferase</keyword>
<feature type="domain" description="Carbohydrate kinase PfkB" evidence="13">
    <location>
        <begin position="1"/>
        <end position="262"/>
    </location>
</feature>
<name>A0A9D2LE94_9MICO</name>
<dbReference type="GO" id="GO:0046872">
    <property type="term" value="F:metal ion binding"/>
    <property type="evidence" value="ECO:0007669"/>
    <property type="project" value="UniProtKB-KW"/>
</dbReference>
<feature type="active site" description="Proton acceptor" evidence="12">
    <location>
        <position position="226"/>
    </location>
</feature>
<dbReference type="Pfam" id="PF00294">
    <property type="entry name" value="PfkB"/>
    <property type="match status" value="1"/>
</dbReference>
<evidence type="ECO:0000256" key="12">
    <source>
        <dbReference type="HAMAP-Rule" id="MF_01987"/>
    </source>
</evidence>
<dbReference type="InterPro" id="IPR029056">
    <property type="entry name" value="Ribokinase-like"/>
</dbReference>
<dbReference type="GO" id="GO:0004747">
    <property type="term" value="F:ribokinase activity"/>
    <property type="evidence" value="ECO:0007669"/>
    <property type="project" value="UniProtKB-UniRule"/>
</dbReference>
<keyword evidence="8 12" id="KW-0067">ATP-binding</keyword>
<dbReference type="Proteomes" id="UP000823823">
    <property type="component" value="Unassembled WGS sequence"/>
</dbReference>
<dbReference type="PRINTS" id="PR00990">
    <property type="entry name" value="RIBOKINASE"/>
</dbReference>
<comment type="activity regulation">
    <text evidence="12">Activated by a monovalent cation that binds near, but not in, the active site. The most likely occupant of the site in vivo is potassium. Ion binding induces a conformational change that may alter substrate affinity.</text>
</comment>
<protein>
    <recommendedName>
        <fullName evidence="3 12">Ribokinase</fullName>
        <shortName evidence="12">RK</shortName>
        <ecNumber evidence="2 12">2.7.1.15</ecNumber>
    </recommendedName>
</protein>
<organism evidence="14 15">
    <name type="scientific">Candidatus Brachybacterium merdavium</name>
    <dbReference type="NCBI Taxonomy" id="2838513"/>
    <lineage>
        <taxon>Bacteria</taxon>
        <taxon>Bacillati</taxon>
        <taxon>Actinomycetota</taxon>
        <taxon>Actinomycetes</taxon>
        <taxon>Micrococcales</taxon>
        <taxon>Dermabacteraceae</taxon>
        <taxon>Brachybacterium</taxon>
    </lineage>
</organism>
<gene>
    <name evidence="12" type="primary">rbsK</name>
    <name evidence="14" type="ORF">H9786_11005</name>
</gene>
<keyword evidence="12" id="KW-0963">Cytoplasm</keyword>
<dbReference type="SUPFAM" id="SSF53613">
    <property type="entry name" value="Ribokinase-like"/>
    <property type="match status" value="1"/>
</dbReference>
<feature type="binding site" evidence="12">
    <location>
        <position position="226"/>
    </location>
    <ligand>
        <name>substrate</name>
    </ligand>
</feature>
<dbReference type="Gene3D" id="3.40.1190.20">
    <property type="match status" value="1"/>
</dbReference>
<dbReference type="InterPro" id="IPR002139">
    <property type="entry name" value="Ribo/fructo_kinase"/>
</dbReference>
<evidence type="ECO:0000256" key="1">
    <source>
        <dbReference type="ARBA" id="ARBA00005380"/>
    </source>
</evidence>
<keyword evidence="5 12" id="KW-0479">Metal-binding</keyword>
<dbReference type="InterPro" id="IPR002173">
    <property type="entry name" value="Carboh/pur_kinase_PfkB_CS"/>
</dbReference>
<reference evidence="14" key="2">
    <citation type="submission" date="2021-04" db="EMBL/GenBank/DDBJ databases">
        <authorList>
            <person name="Gilroy R."/>
        </authorList>
    </citation>
    <scope>NUCLEOTIDE SEQUENCE</scope>
    <source>
        <strain evidence="14">ChiHjej13B12-24818</strain>
    </source>
</reference>
<accession>A0A9D2LE94</accession>
<dbReference type="PANTHER" id="PTHR10584">
    <property type="entry name" value="SUGAR KINASE"/>
    <property type="match status" value="1"/>
</dbReference>
<comment type="catalytic activity">
    <reaction evidence="12">
        <text>D-ribose + ATP = D-ribose 5-phosphate + ADP + H(+)</text>
        <dbReference type="Rhea" id="RHEA:13697"/>
        <dbReference type="ChEBI" id="CHEBI:15378"/>
        <dbReference type="ChEBI" id="CHEBI:30616"/>
        <dbReference type="ChEBI" id="CHEBI:47013"/>
        <dbReference type="ChEBI" id="CHEBI:78346"/>
        <dbReference type="ChEBI" id="CHEBI:456216"/>
        <dbReference type="EC" id="2.7.1.15"/>
    </reaction>
</comment>
<feature type="binding site" evidence="12">
    <location>
        <position position="222"/>
    </location>
    <ligand>
        <name>K(+)</name>
        <dbReference type="ChEBI" id="CHEBI:29103"/>
    </ligand>
</feature>
<dbReference type="PROSITE" id="PS00584">
    <property type="entry name" value="PFKB_KINASES_2"/>
    <property type="match status" value="1"/>
</dbReference>
<feature type="binding site" evidence="12">
    <location>
        <position position="174"/>
    </location>
    <ligand>
        <name>ATP</name>
        <dbReference type="ChEBI" id="CHEBI:30616"/>
    </ligand>
</feature>
<comment type="caution">
    <text evidence="14">The sequence shown here is derived from an EMBL/GenBank/DDBJ whole genome shotgun (WGS) entry which is preliminary data.</text>
</comment>
<dbReference type="GO" id="GO:0005829">
    <property type="term" value="C:cytosol"/>
    <property type="evidence" value="ECO:0007669"/>
    <property type="project" value="TreeGrafter"/>
</dbReference>
<comment type="caution">
    <text evidence="12">Lacks conserved residue(s) required for the propagation of feature annotation.</text>
</comment>
<keyword evidence="11 12" id="KW-0119">Carbohydrate metabolism</keyword>
<feature type="binding site" evidence="12">
    <location>
        <begin position="193"/>
        <end position="198"/>
    </location>
    <ligand>
        <name>ATP</name>
        <dbReference type="ChEBI" id="CHEBI:30616"/>
    </ligand>
</feature>
<comment type="cofactor">
    <cofactor evidence="12">
        <name>Mg(2+)</name>
        <dbReference type="ChEBI" id="CHEBI:18420"/>
    </cofactor>
    <text evidence="12">Requires a divalent cation, most likely magnesium in vivo, as an electrophilic catalyst to aid phosphoryl group transfer. It is the chelate of the metal and the nucleotide that is the actual substrate.</text>
</comment>
<comment type="function">
    <text evidence="12">Catalyzes the phosphorylation of ribose at O-5 in a reaction requiring ATP and magnesium. The resulting D-ribose-5-phosphate can then be used either for sythesis of nucleotides, histidine, and tryptophan, or as a component of the pentose phosphate pathway.</text>
</comment>
<comment type="similarity">
    <text evidence="1">Belongs to the carbohydrate kinase pfkB family.</text>
</comment>
<proteinExistence type="inferred from homology"/>
<evidence type="ECO:0000256" key="9">
    <source>
        <dbReference type="ARBA" id="ARBA00022842"/>
    </source>
</evidence>
<comment type="subcellular location">
    <subcellularLocation>
        <location evidence="12">Cytoplasm</location>
    </subcellularLocation>
</comment>
<sequence>MPRLAVVGSVNIDITHHVDALPTPGETVLANTRELHLGGKGANQAAAAARLGAQTTLLAAVGDDEHARFARTQLERAGVNIDHLCTTARPTGTAAIAVDPEGENLIIVDPSANAELGPVASLGGGDTLLLQLEVPLEAVTAAVEAATGFVALNLAPARHLPAATLERADLIIVNEHEWRALPELAGCRRVVVTSGSEGIDLIEHGAVALHVDAVPTEVVNTVGAGDAFSAAVTLGFAAGLDPRTALSVAAAVGAEAVADPASQPHFARYQDYLDRA</sequence>
<dbReference type="PANTHER" id="PTHR10584:SF166">
    <property type="entry name" value="RIBOKINASE"/>
    <property type="match status" value="1"/>
</dbReference>
<dbReference type="EC" id="2.7.1.15" evidence="2 12"/>
<evidence type="ECO:0000259" key="13">
    <source>
        <dbReference type="Pfam" id="PF00294"/>
    </source>
</evidence>
<feature type="binding site" evidence="12">
    <location>
        <position position="220"/>
    </location>
    <ligand>
        <name>K(+)</name>
        <dbReference type="ChEBI" id="CHEBI:29103"/>
    </ligand>
</feature>
<dbReference type="GO" id="GO:0005524">
    <property type="term" value="F:ATP binding"/>
    <property type="evidence" value="ECO:0007669"/>
    <property type="project" value="UniProtKB-UniRule"/>
</dbReference>
<keyword evidence="9 12" id="KW-0460">Magnesium</keyword>
<feature type="binding site" evidence="12">
    <location>
        <position position="256"/>
    </location>
    <ligand>
        <name>K(+)</name>
        <dbReference type="ChEBI" id="CHEBI:29103"/>
    </ligand>
</feature>
<comment type="subunit">
    <text evidence="12">Homodimer.</text>
</comment>
<feature type="binding site" evidence="12">
    <location>
        <position position="133"/>
    </location>
    <ligand>
        <name>substrate</name>
    </ligand>
</feature>
<dbReference type="InterPro" id="IPR011877">
    <property type="entry name" value="Ribokinase"/>
</dbReference>
<evidence type="ECO:0000313" key="14">
    <source>
        <dbReference type="EMBL" id="HJB11037.1"/>
    </source>
</evidence>
<evidence type="ECO:0000256" key="7">
    <source>
        <dbReference type="ARBA" id="ARBA00022777"/>
    </source>
</evidence>
<evidence type="ECO:0000256" key="11">
    <source>
        <dbReference type="ARBA" id="ARBA00023277"/>
    </source>
</evidence>
<evidence type="ECO:0000256" key="4">
    <source>
        <dbReference type="ARBA" id="ARBA00022679"/>
    </source>
</evidence>
<evidence type="ECO:0000256" key="2">
    <source>
        <dbReference type="ARBA" id="ARBA00012035"/>
    </source>
</evidence>
<dbReference type="HAMAP" id="MF_01987">
    <property type="entry name" value="Ribokinase"/>
    <property type="match status" value="1"/>
</dbReference>
<keyword evidence="6 12" id="KW-0547">Nucleotide-binding</keyword>
<evidence type="ECO:0000256" key="8">
    <source>
        <dbReference type="ARBA" id="ARBA00022840"/>
    </source>
</evidence>
<comment type="pathway">
    <text evidence="12">Carbohydrate metabolism; D-ribose degradation; D-ribose 5-phosphate from beta-D-ribopyranose: step 2/2.</text>
</comment>
<evidence type="ECO:0000256" key="3">
    <source>
        <dbReference type="ARBA" id="ARBA00016943"/>
    </source>
</evidence>
<feature type="binding site" evidence="12">
    <location>
        <begin position="11"/>
        <end position="13"/>
    </location>
    <ligand>
        <name>substrate</name>
    </ligand>
</feature>
<dbReference type="InterPro" id="IPR011611">
    <property type="entry name" value="PfkB_dom"/>
</dbReference>
<feature type="binding site" evidence="12">
    <location>
        <begin position="39"/>
        <end position="43"/>
    </location>
    <ligand>
        <name>substrate</name>
    </ligand>
</feature>